<dbReference type="Gene3D" id="6.10.280.80">
    <property type="entry name" value="NCX, peripheral helical region"/>
    <property type="match status" value="1"/>
</dbReference>
<dbReference type="NCBIfam" id="TIGR00367">
    <property type="entry name" value="calcium/sodium antiporter"/>
    <property type="match status" value="1"/>
</dbReference>
<dbReference type="AlphaFoldDB" id="A0A7D7QQ87"/>
<feature type="domain" description="Sodium/calcium exchanger membrane region" evidence="6">
    <location>
        <begin position="175"/>
        <end position="312"/>
    </location>
</feature>
<feature type="transmembrane region" description="Helical" evidence="5">
    <location>
        <begin position="35"/>
        <end position="58"/>
    </location>
</feature>
<dbReference type="Pfam" id="PF01699">
    <property type="entry name" value="Na_Ca_ex"/>
    <property type="match status" value="2"/>
</dbReference>
<dbReference type="GO" id="GO:0005886">
    <property type="term" value="C:plasma membrane"/>
    <property type="evidence" value="ECO:0007669"/>
    <property type="project" value="TreeGrafter"/>
</dbReference>
<keyword evidence="3 5" id="KW-1133">Transmembrane helix</keyword>
<evidence type="ECO:0000256" key="4">
    <source>
        <dbReference type="ARBA" id="ARBA00023136"/>
    </source>
</evidence>
<dbReference type="Proteomes" id="UP000515663">
    <property type="component" value="Chromosome"/>
</dbReference>
<protein>
    <submittedName>
        <fullName evidence="7">Calcium/sodium antiporter</fullName>
    </submittedName>
</protein>
<evidence type="ECO:0000259" key="6">
    <source>
        <dbReference type="Pfam" id="PF01699"/>
    </source>
</evidence>
<dbReference type="RefSeq" id="WP_219850416.1">
    <property type="nucleotide sequence ID" value="NZ_CP059491.1"/>
</dbReference>
<evidence type="ECO:0000256" key="1">
    <source>
        <dbReference type="ARBA" id="ARBA00004141"/>
    </source>
</evidence>
<organism evidence="7 8">
    <name type="scientific">Gordonia jinghuaiqii</name>
    <dbReference type="NCBI Taxonomy" id="2758710"/>
    <lineage>
        <taxon>Bacteria</taxon>
        <taxon>Bacillati</taxon>
        <taxon>Actinomycetota</taxon>
        <taxon>Actinomycetes</taxon>
        <taxon>Mycobacteriales</taxon>
        <taxon>Gordoniaceae</taxon>
        <taxon>Gordonia</taxon>
    </lineage>
</organism>
<keyword evidence="4 5" id="KW-0472">Membrane</keyword>
<dbReference type="Gene3D" id="1.20.1420.30">
    <property type="entry name" value="NCX, central ion-binding region"/>
    <property type="match status" value="2"/>
</dbReference>
<proteinExistence type="predicted"/>
<feature type="transmembrane region" description="Helical" evidence="5">
    <location>
        <begin position="235"/>
        <end position="258"/>
    </location>
</feature>
<keyword evidence="8" id="KW-1185">Reference proteome</keyword>
<dbReference type="InterPro" id="IPR044880">
    <property type="entry name" value="NCX_ion-bd_dom_sf"/>
</dbReference>
<evidence type="ECO:0000313" key="7">
    <source>
        <dbReference type="EMBL" id="QMT01966.1"/>
    </source>
</evidence>
<keyword evidence="2 5" id="KW-0812">Transmembrane</keyword>
<feature type="transmembrane region" description="Helical" evidence="5">
    <location>
        <begin position="78"/>
        <end position="96"/>
    </location>
</feature>
<dbReference type="KEGG" id="gji:H1R19_01870"/>
<dbReference type="PANTHER" id="PTHR10846">
    <property type="entry name" value="SODIUM/POTASSIUM/CALCIUM EXCHANGER"/>
    <property type="match status" value="1"/>
</dbReference>
<evidence type="ECO:0000313" key="8">
    <source>
        <dbReference type="Proteomes" id="UP000515663"/>
    </source>
</evidence>
<feature type="transmembrane region" description="Helical" evidence="5">
    <location>
        <begin position="172"/>
        <end position="190"/>
    </location>
</feature>
<dbReference type="GO" id="GO:0008273">
    <property type="term" value="F:calcium, potassium:sodium antiporter activity"/>
    <property type="evidence" value="ECO:0007669"/>
    <property type="project" value="TreeGrafter"/>
</dbReference>
<dbReference type="GO" id="GO:0006874">
    <property type="term" value="P:intracellular calcium ion homeostasis"/>
    <property type="evidence" value="ECO:0007669"/>
    <property type="project" value="TreeGrafter"/>
</dbReference>
<gene>
    <name evidence="7" type="ORF">H1R19_01870</name>
</gene>
<name>A0A7D7QQ87_9ACTN</name>
<feature type="transmembrane region" description="Helical" evidence="5">
    <location>
        <begin position="130"/>
        <end position="148"/>
    </location>
</feature>
<feature type="transmembrane region" description="Helical" evidence="5">
    <location>
        <begin position="103"/>
        <end position="124"/>
    </location>
</feature>
<feature type="transmembrane region" description="Helical" evidence="5">
    <location>
        <begin position="296"/>
        <end position="314"/>
    </location>
</feature>
<feature type="transmembrane region" description="Helical" evidence="5">
    <location>
        <begin position="270"/>
        <end position="289"/>
    </location>
</feature>
<sequence length="316" mass="32358">MVTDVLFVLLGLGGLVAGAELLVRGGSAIASELGVSPLLVGLTIVSIGTSMPELAVGIDASFNDAGALAIGNIAGTNIVNLLLILGLSAAMVPLALGRQTIRLDLPVMVISALLLLALSANGTLTRLDGLLLLTLAAAYTAIAIRAELKAKTTSLVTDDELPATGGPMWQRVLELIGGIAVVVVGADLLVRGSVDVATDLGVSEAFIGLTIVAIGTSAPELTTTIMSTLRGNRDLAIGNLIGSSVYNIAFILGVTALVKPLDVTDELIRIDIPLMAAVALLCIPVFISGRRISRPEGLAFVAGYFLYLGLLIAFRG</sequence>
<evidence type="ECO:0000256" key="3">
    <source>
        <dbReference type="ARBA" id="ARBA00022989"/>
    </source>
</evidence>
<dbReference type="InterPro" id="IPR004481">
    <property type="entry name" value="K/Na/Ca-exchanger"/>
</dbReference>
<reference evidence="8" key="1">
    <citation type="submission" date="2020-07" db="EMBL/GenBank/DDBJ databases">
        <title>novel species isolated from the respiratory tract of Marmot.</title>
        <authorList>
            <person name="Zhang G."/>
        </authorList>
    </citation>
    <scope>NUCLEOTIDE SEQUENCE [LARGE SCALE GENOMIC DNA]</scope>
    <source>
        <strain evidence="8">686</strain>
    </source>
</reference>
<comment type="subcellular location">
    <subcellularLocation>
        <location evidence="1">Membrane</location>
        <topology evidence="1">Multi-pass membrane protein</topology>
    </subcellularLocation>
</comment>
<evidence type="ECO:0000256" key="5">
    <source>
        <dbReference type="SAM" id="Phobius"/>
    </source>
</evidence>
<dbReference type="InterPro" id="IPR004837">
    <property type="entry name" value="NaCa_Exmemb"/>
</dbReference>
<dbReference type="PANTHER" id="PTHR10846:SF8">
    <property type="entry name" value="INNER MEMBRANE PROTEIN YRBG"/>
    <property type="match status" value="1"/>
</dbReference>
<feature type="domain" description="Sodium/calcium exchanger membrane region" evidence="6">
    <location>
        <begin position="5"/>
        <end position="144"/>
    </location>
</feature>
<evidence type="ECO:0000256" key="2">
    <source>
        <dbReference type="ARBA" id="ARBA00022692"/>
    </source>
</evidence>
<accession>A0A7D7QQ87</accession>
<dbReference type="GO" id="GO:0005262">
    <property type="term" value="F:calcium channel activity"/>
    <property type="evidence" value="ECO:0007669"/>
    <property type="project" value="TreeGrafter"/>
</dbReference>
<feature type="transmembrane region" description="Helical" evidence="5">
    <location>
        <begin position="6"/>
        <end position="23"/>
    </location>
</feature>
<dbReference type="EMBL" id="CP059491">
    <property type="protein sequence ID" value="QMT01966.1"/>
    <property type="molecule type" value="Genomic_DNA"/>
</dbReference>